<evidence type="ECO:0000259" key="3">
    <source>
        <dbReference type="PROSITE" id="PS50192"/>
    </source>
</evidence>
<dbReference type="GO" id="GO:0005484">
    <property type="term" value="F:SNAP receptor activity"/>
    <property type="evidence" value="ECO:0007669"/>
    <property type="project" value="TreeGrafter"/>
</dbReference>
<gene>
    <name evidence="4" type="ORF">ACOF00016_LOCUS15750</name>
</gene>
<dbReference type="GO" id="GO:0006886">
    <property type="term" value="P:intracellular protein transport"/>
    <property type="evidence" value="ECO:0007669"/>
    <property type="project" value="TreeGrafter"/>
</dbReference>
<comment type="similarity">
    <text evidence="1">Belongs to the syntaxin family.</text>
</comment>
<dbReference type="EMBL" id="HBIM01021050">
    <property type="protein sequence ID" value="CAE0418883.1"/>
    <property type="molecule type" value="Transcribed_RNA"/>
</dbReference>
<dbReference type="GO" id="GO:0006906">
    <property type="term" value="P:vesicle fusion"/>
    <property type="evidence" value="ECO:0007669"/>
    <property type="project" value="TreeGrafter"/>
</dbReference>
<dbReference type="GO" id="GO:0012505">
    <property type="term" value="C:endomembrane system"/>
    <property type="evidence" value="ECO:0007669"/>
    <property type="project" value="TreeGrafter"/>
</dbReference>
<dbReference type="Gene3D" id="1.20.5.110">
    <property type="match status" value="1"/>
</dbReference>
<dbReference type="InterPro" id="IPR000727">
    <property type="entry name" value="T_SNARE_dom"/>
</dbReference>
<dbReference type="SUPFAM" id="SSF47661">
    <property type="entry name" value="t-snare proteins"/>
    <property type="match status" value="1"/>
</dbReference>
<dbReference type="InterPro" id="IPR045242">
    <property type="entry name" value="Syntaxin"/>
</dbReference>
<feature type="compositionally biased region" description="Polar residues" evidence="2">
    <location>
        <begin position="345"/>
        <end position="366"/>
    </location>
</feature>
<dbReference type="GO" id="GO:0048278">
    <property type="term" value="P:vesicle docking"/>
    <property type="evidence" value="ECO:0007669"/>
    <property type="project" value="TreeGrafter"/>
</dbReference>
<dbReference type="GO" id="GO:0031201">
    <property type="term" value="C:SNARE complex"/>
    <property type="evidence" value="ECO:0007669"/>
    <property type="project" value="TreeGrafter"/>
</dbReference>
<organism evidence="4">
    <name type="scientific">Amphora coffeiformis</name>
    <dbReference type="NCBI Taxonomy" id="265554"/>
    <lineage>
        <taxon>Eukaryota</taxon>
        <taxon>Sar</taxon>
        <taxon>Stramenopiles</taxon>
        <taxon>Ochrophyta</taxon>
        <taxon>Bacillariophyta</taxon>
        <taxon>Bacillariophyceae</taxon>
        <taxon>Bacillariophycidae</taxon>
        <taxon>Thalassiophysales</taxon>
        <taxon>Catenulaceae</taxon>
        <taxon>Amphora</taxon>
    </lineage>
</organism>
<feature type="region of interest" description="Disordered" evidence="2">
    <location>
        <begin position="337"/>
        <end position="399"/>
    </location>
</feature>
<evidence type="ECO:0000313" key="4">
    <source>
        <dbReference type="EMBL" id="CAE0418883.1"/>
    </source>
</evidence>
<reference evidence="4" key="1">
    <citation type="submission" date="2021-01" db="EMBL/GenBank/DDBJ databases">
        <authorList>
            <person name="Corre E."/>
            <person name="Pelletier E."/>
            <person name="Niang G."/>
            <person name="Scheremetjew M."/>
            <person name="Finn R."/>
            <person name="Kale V."/>
            <person name="Holt S."/>
            <person name="Cochrane G."/>
            <person name="Meng A."/>
            <person name="Brown T."/>
            <person name="Cohen L."/>
        </authorList>
    </citation>
    <scope>NUCLEOTIDE SEQUENCE</scope>
    <source>
        <strain evidence="4">CCMP127</strain>
    </source>
</reference>
<feature type="domain" description="T-SNARE coiled-coil homology" evidence="3">
    <location>
        <begin position="217"/>
        <end position="272"/>
    </location>
</feature>
<dbReference type="AlphaFoldDB" id="A0A7S3LEI6"/>
<dbReference type="PROSITE" id="PS50192">
    <property type="entry name" value="T_SNARE"/>
    <property type="match status" value="1"/>
</dbReference>
<dbReference type="PANTHER" id="PTHR19957:SF38">
    <property type="entry name" value="LD27581P"/>
    <property type="match status" value="1"/>
</dbReference>
<dbReference type="GO" id="GO:0000149">
    <property type="term" value="F:SNARE binding"/>
    <property type="evidence" value="ECO:0007669"/>
    <property type="project" value="TreeGrafter"/>
</dbReference>
<name>A0A7S3LEI6_9STRA</name>
<evidence type="ECO:0000256" key="1">
    <source>
        <dbReference type="ARBA" id="ARBA00009063"/>
    </source>
</evidence>
<sequence>MSFRDLDGGISHANHRSPTLPAARGMPSEEEKSQHPNARSLRSTRLRRPIVLHGRVQPGSMDNDEEGSYMSSSRSFGAGQSVRKEMERRSTYQQLLHETNQYQKTVAELEQILPEAGEHPEAAWRAKILMRSAQAVDQELWGKLYDYEKTLFNREQDPEVRQQQTACMKLHRDFKRSHKFLVMAVSLYEKTQRAEMARLGAVGWSNHQEENDEDFYTRTMREREEEIERMNKSMHQVGNLYKDLEFLIQKQQEPIDELEDVVEEAHVYTKSAPTISIWESLFCMANQDQVCQSEKEFTMRDGKFKVDGEEVVFAIPDCNAMAMGALQDALPIAARPRSERAPLSSGRTSASEASISIVTDESSQGSPRGVVESSVAFSDDMVDSADDPRYTGKRRPEKGHRVSEEFHWMMPFETIASDIQAVQSDIVHFGKELTSEVIAQTRGVTQSPSRR</sequence>
<evidence type="ECO:0000256" key="2">
    <source>
        <dbReference type="SAM" id="MobiDB-lite"/>
    </source>
</evidence>
<dbReference type="InterPro" id="IPR010989">
    <property type="entry name" value="SNARE"/>
</dbReference>
<accession>A0A7S3LEI6</accession>
<feature type="region of interest" description="Disordered" evidence="2">
    <location>
        <begin position="1"/>
        <end position="80"/>
    </location>
</feature>
<dbReference type="PANTHER" id="PTHR19957">
    <property type="entry name" value="SYNTAXIN"/>
    <property type="match status" value="1"/>
</dbReference>
<proteinExistence type="inferred from homology"/>
<protein>
    <recommendedName>
        <fullName evidence="3">t-SNARE coiled-coil homology domain-containing protein</fullName>
    </recommendedName>
</protein>